<dbReference type="PANTHER" id="PTHR39583:SF2">
    <property type="entry name" value="TYPE II SECRETION SYSTEM PROTEIN J"/>
    <property type="match status" value="1"/>
</dbReference>
<keyword evidence="9 10" id="KW-0472">Membrane</keyword>
<keyword evidence="8 10" id="KW-1133">Transmembrane helix</keyword>
<protein>
    <recommendedName>
        <fullName evidence="3">Type II secretion system protein J</fullName>
    </recommendedName>
</protein>
<keyword evidence="7 10" id="KW-0812">Transmembrane</keyword>
<dbReference type="Pfam" id="PF07963">
    <property type="entry name" value="N_methyl"/>
    <property type="match status" value="1"/>
</dbReference>
<dbReference type="GO" id="GO:0005886">
    <property type="term" value="C:plasma membrane"/>
    <property type="evidence" value="ECO:0007669"/>
    <property type="project" value="UniProtKB-SubCell"/>
</dbReference>
<reference evidence="11 12" key="1">
    <citation type="submission" date="2012-09" db="EMBL/GenBank/DDBJ databases">
        <title>Draft Genome Sequences of 6 Strains from Genus Thauera.</title>
        <authorList>
            <person name="Liu B."/>
            <person name="Shapleigh J.P."/>
            <person name="Frostegard A.H."/>
        </authorList>
    </citation>
    <scope>NUCLEOTIDE SEQUENCE [LARGE SCALE GENOMIC DNA]</scope>
    <source>
        <strain evidence="11 12">B4P</strain>
    </source>
</reference>
<gene>
    <name evidence="11" type="ORF">C667_23434</name>
</gene>
<keyword evidence="6" id="KW-0997">Cell inner membrane</keyword>
<dbReference type="AlphaFoldDB" id="N6Z567"/>
<evidence type="ECO:0000256" key="10">
    <source>
        <dbReference type="SAM" id="Phobius"/>
    </source>
</evidence>
<name>N6Z567_9RHOO</name>
<dbReference type="SUPFAM" id="SSF54523">
    <property type="entry name" value="Pili subunits"/>
    <property type="match status" value="1"/>
</dbReference>
<evidence type="ECO:0000256" key="9">
    <source>
        <dbReference type="ARBA" id="ARBA00023136"/>
    </source>
</evidence>
<evidence type="ECO:0000256" key="5">
    <source>
        <dbReference type="ARBA" id="ARBA00022481"/>
    </source>
</evidence>
<sequence>MPRGHLPASPRTVPRRPARRRGVGLTLIELMVAMALLGVVGVLTWRATSQLVDARERIGAELSRWQAVVHASALIERELMQIAPPELAEGTGPSAAAADATLPALELEADPDGRRSRLAWTVIGGEQGFGRVELRHQDQRLEALVWPDREARGEAVRLPLLDGVDALRWRLLAAGQAHTQWPAAESRSRRRGRV</sequence>
<dbReference type="Proteomes" id="UP000013047">
    <property type="component" value="Unassembled WGS sequence"/>
</dbReference>
<evidence type="ECO:0000256" key="8">
    <source>
        <dbReference type="ARBA" id="ARBA00022989"/>
    </source>
</evidence>
<comment type="similarity">
    <text evidence="2">Belongs to the GSP J family.</text>
</comment>
<comment type="caution">
    <text evidence="11">The sequence shown here is derived from an EMBL/GenBank/DDBJ whole genome shotgun (WGS) entry which is preliminary data.</text>
</comment>
<dbReference type="OrthoDB" id="8527890at2"/>
<feature type="non-terminal residue" evidence="11">
    <location>
        <position position="194"/>
    </location>
</feature>
<evidence type="ECO:0000256" key="1">
    <source>
        <dbReference type="ARBA" id="ARBA00004377"/>
    </source>
</evidence>
<dbReference type="InterPro" id="IPR045584">
    <property type="entry name" value="Pilin-like"/>
</dbReference>
<evidence type="ECO:0000256" key="4">
    <source>
        <dbReference type="ARBA" id="ARBA00022475"/>
    </source>
</evidence>
<dbReference type="PANTHER" id="PTHR39583">
    <property type="entry name" value="TYPE II SECRETION SYSTEM PROTEIN J-RELATED"/>
    <property type="match status" value="1"/>
</dbReference>
<dbReference type="RefSeq" id="WP_004389107.1">
    <property type="nucleotide sequence ID" value="NZ_AMXF01000464.1"/>
</dbReference>
<dbReference type="GO" id="GO:0015627">
    <property type="term" value="C:type II protein secretion system complex"/>
    <property type="evidence" value="ECO:0007669"/>
    <property type="project" value="InterPro"/>
</dbReference>
<feature type="transmembrane region" description="Helical" evidence="10">
    <location>
        <begin position="21"/>
        <end position="45"/>
    </location>
</feature>
<proteinExistence type="inferred from homology"/>
<dbReference type="InterPro" id="IPR012902">
    <property type="entry name" value="N_methyl_site"/>
</dbReference>
<dbReference type="GO" id="GO:0015628">
    <property type="term" value="P:protein secretion by the type II secretion system"/>
    <property type="evidence" value="ECO:0007669"/>
    <property type="project" value="InterPro"/>
</dbReference>
<keyword evidence="12" id="KW-1185">Reference proteome</keyword>
<accession>N6Z567</accession>
<evidence type="ECO:0000313" key="11">
    <source>
        <dbReference type="EMBL" id="ENO89568.1"/>
    </source>
</evidence>
<dbReference type="NCBIfam" id="TIGR02532">
    <property type="entry name" value="IV_pilin_GFxxxE"/>
    <property type="match status" value="1"/>
</dbReference>
<dbReference type="InterPro" id="IPR010055">
    <property type="entry name" value="T2SS_protein-GspJ"/>
</dbReference>
<keyword evidence="4" id="KW-1003">Cell membrane</keyword>
<evidence type="ECO:0000256" key="2">
    <source>
        <dbReference type="ARBA" id="ARBA00011084"/>
    </source>
</evidence>
<comment type="subcellular location">
    <subcellularLocation>
        <location evidence="1">Cell inner membrane</location>
        <topology evidence="1">Single-pass membrane protein</topology>
    </subcellularLocation>
</comment>
<dbReference type="Pfam" id="PF11612">
    <property type="entry name" value="T2SSJ"/>
    <property type="match status" value="1"/>
</dbReference>
<organism evidence="11 12">
    <name type="scientific">Thauera phenylacetica B4P</name>
    <dbReference type="NCBI Taxonomy" id="1234382"/>
    <lineage>
        <taxon>Bacteria</taxon>
        <taxon>Pseudomonadati</taxon>
        <taxon>Pseudomonadota</taxon>
        <taxon>Betaproteobacteria</taxon>
        <taxon>Rhodocyclales</taxon>
        <taxon>Zoogloeaceae</taxon>
        <taxon>Thauera</taxon>
    </lineage>
</organism>
<evidence type="ECO:0000313" key="12">
    <source>
        <dbReference type="Proteomes" id="UP000013047"/>
    </source>
</evidence>
<evidence type="ECO:0000256" key="6">
    <source>
        <dbReference type="ARBA" id="ARBA00022519"/>
    </source>
</evidence>
<evidence type="ECO:0000256" key="3">
    <source>
        <dbReference type="ARBA" id="ARBA00021539"/>
    </source>
</evidence>
<keyword evidence="5" id="KW-0488">Methylation</keyword>
<evidence type="ECO:0000256" key="7">
    <source>
        <dbReference type="ARBA" id="ARBA00022692"/>
    </source>
</evidence>
<dbReference type="InterPro" id="IPR051621">
    <property type="entry name" value="T2SS_protein_J"/>
</dbReference>
<dbReference type="EMBL" id="AMXF01000464">
    <property type="protein sequence ID" value="ENO89568.1"/>
    <property type="molecule type" value="Genomic_DNA"/>
</dbReference>